<organism evidence="2 3">
    <name type="scientific">Mucilaginibacter calamicampi</name>
    <dbReference type="NCBI Taxonomy" id="1302352"/>
    <lineage>
        <taxon>Bacteria</taxon>
        <taxon>Pseudomonadati</taxon>
        <taxon>Bacteroidota</taxon>
        <taxon>Sphingobacteriia</taxon>
        <taxon>Sphingobacteriales</taxon>
        <taxon>Sphingobacteriaceae</taxon>
        <taxon>Mucilaginibacter</taxon>
    </lineage>
</organism>
<evidence type="ECO:0000313" key="2">
    <source>
        <dbReference type="EMBL" id="MFD0749053.1"/>
    </source>
</evidence>
<name>A0ABW2YTJ2_9SPHI</name>
<dbReference type="Gene3D" id="3.40.710.10">
    <property type="entry name" value="DD-peptidase/beta-lactamase superfamily"/>
    <property type="match status" value="1"/>
</dbReference>
<dbReference type="InterPro" id="IPR001466">
    <property type="entry name" value="Beta-lactam-related"/>
</dbReference>
<dbReference type="InterPro" id="IPR050789">
    <property type="entry name" value="Diverse_Enzym_Activities"/>
</dbReference>
<dbReference type="SUPFAM" id="SSF56601">
    <property type="entry name" value="beta-lactamase/transpeptidase-like"/>
    <property type="match status" value="1"/>
</dbReference>
<dbReference type="PANTHER" id="PTHR43283">
    <property type="entry name" value="BETA-LACTAMASE-RELATED"/>
    <property type="match status" value="1"/>
</dbReference>
<accession>A0ABW2YTJ2</accession>
<comment type="caution">
    <text evidence="2">The sequence shown here is derived from an EMBL/GenBank/DDBJ whole genome shotgun (WGS) entry which is preliminary data.</text>
</comment>
<keyword evidence="3" id="KW-1185">Reference proteome</keyword>
<sequence length="530" mass="58011">MTEVNTRRKFIKQIGLGTAGLVVVPSLLSAFPASAKGVNNLPRSTPEAQGVSSEALSKLFDAMDASEIDFHSIMVMRNGFVIGEGWWAPYAPQYKHSLYSLSKSFTSCAVGLAINEGHFTVEDNVTKFFPELLPAQISPNLAAMKVKHLLTMNTGHKTAPNLAGANWAKTFLDTPVEFEPGTNYVYNTSATYMLSAIVTKTTGKTALEFLRPRILEPLKIEGADWEVSPQGINSGGVGLRVRTEDIASFSQLYLNKGKWNGKQLIPASWVEASSKSYWDFKTNPFGGSSPKEKDDWQQGYGYQFWRTKHNGFRSDGLYGQFGIILPDENLVVAITEESFKTQQTLDFVWDILLPGLTKGKLPANSAALATLKDKQDALKVDFKAGQNSSPLAGTVSGKKIVLESNTLGAKAVTFNIANNNCELTVHYDNGDRKLNYGFGKWELAKNGKVMYKQLPFPVPGLPDVSTEVAGMATWKDANTLYLADRPVETVNSDSLTVTFDGSNVKLALLNSVVEARKQKDPRPELTGKIA</sequence>
<evidence type="ECO:0000259" key="1">
    <source>
        <dbReference type="Pfam" id="PF00144"/>
    </source>
</evidence>
<evidence type="ECO:0000313" key="3">
    <source>
        <dbReference type="Proteomes" id="UP001596958"/>
    </source>
</evidence>
<dbReference type="EC" id="3.-.-.-" evidence="2"/>
<dbReference type="InterPro" id="IPR006311">
    <property type="entry name" value="TAT_signal"/>
</dbReference>
<dbReference type="PROSITE" id="PS51318">
    <property type="entry name" value="TAT"/>
    <property type="match status" value="1"/>
</dbReference>
<proteinExistence type="predicted"/>
<keyword evidence="2" id="KW-0378">Hydrolase</keyword>
<gene>
    <name evidence="2" type="ORF">ACFQZS_02795</name>
</gene>
<dbReference type="GO" id="GO:0016787">
    <property type="term" value="F:hydrolase activity"/>
    <property type="evidence" value="ECO:0007669"/>
    <property type="project" value="UniProtKB-KW"/>
</dbReference>
<dbReference type="Pfam" id="PF00144">
    <property type="entry name" value="Beta-lactamase"/>
    <property type="match status" value="1"/>
</dbReference>
<reference evidence="3" key="1">
    <citation type="journal article" date="2019" name="Int. J. Syst. Evol. Microbiol.">
        <title>The Global Catalogue of Microorganisms (GCM) 10K type strain sequencing project: providing services to taxonomists for standard genome sequencing and annotation.</title>
        <authorList>
            <consortium name="The Broad Institute Genomics Platform"/>
            <consortium name="The Broad Institute Genome Sequencing Center for Infectious Disease"/>
            <person name="Wu L."/>
            <person name="Ma J."/>
        </authorList>
    </citation>
    <scope>NUCLEOTIDE SEQUENCE [LARGE SCALE GENOMIC DNA]</scope>
    <source>
        <strain evidence="3">CCUG 63418</strain>
    </source>
</reference>
<dbReference type="RefSeq" id="WP_377097087.1">
    <property type="nucleotide sequence ID" value="NZ_JBHTHU010000001.1"/>
</dbReference>
<feature type="domain" description="Beta-lactamase-related" evidence="1">
    <location>
        <begin position="72"/>
        <end position="336"/>
    </location>
</feature>
<dbReference type="PANTHER" id="PTHR43283:SF7">
    <property type="entry name" value="BETA-LACTAMASE-RELATED DOMAIN-CONTAINING PROTEIN"/>
    <property type="match status" value="1"/>
</dbReference>
<dbReference type="Proteomes" id="UP001596958">
    <property type="component" value="Unassembled WGS sequence"/>
</dbReference>
<dbReference type="EMBL" id="JBHTHU010000001">
    <property type="protein sequence ID" value="MFD0749053.1"/>
    <property type="molecule type" value="Genomic_DNA"/>
</dbReference>
<dbReference type="InterPro" id="IPR012338">
    <property type="entry name" value="Beta-lactam/transpept-like"/>
</dbReference>
<protein>
    <submittedName>
        <fullName evidence="2">Serine hydrolase domain-containing protein</fullName>
        <ecNumber evidence="2">3.-.-.-</ecNumber>
    </submittedName>
</protein>